<dbReference type="SUPFAM" id="SSF53383">
    <property type="entry name" value="PLP-dependent transferases"/>
    <property type="match status" value="1"/>
</dbReference>
<dbReference type="InterPro" id="IPR015421">
    <property type="entry name" value="PyrdxlP-dep_Trfase_major"/>
</dbReference>
<reference evidence="7 8" key="1">
    <citation type="submission" date="2020-08" db="EMBL/GenBank/DDBJ databases">
        <title>Genomic Encyclopedia of Type Strains, Phase IV (KMG-IV): sequencing the most valuable type-strain genomes for metagenomic binning, comparative biology and taxonomic classification.</title>
        <authorList>
            <person name="Goeker M."/>
        </authorList>
    </citation>
    <scope>NUCLEOTIDE SEQUENCE [LARGE SCALE GENOMIC DNA]</scope>
    <source>
        <strain evidence="7 8">DSM 23562</strain>
    </source>
</reference>
<dbReference type="GO" id="GO:0006545">
    <property type="term" value="P:glycine biosynthetic process"/>
    <property type="evidence" value="ECO:0007669"/>
    <property type="project" value="TreeGrafter"/>
</dbReference>
<evidence type="ECO:0000256" key="2">
    <source>
        <dbReference type="ARBA" id="ARBA00006966"/>
    </source>
</evidence>
<dbReference type="Proteomes" id="UP000520814">
    <property type="component" value="Unassembled WGS sequence"/>
</dbReference>
<evidence type="ECO:0000313" key="8">
    <source>
        <dbReference type="Proteomes" id="UP000520814"/>
    </source>
</evidence>
<proteinExistence type="inferred from homology"/>
<evidence type="ECO:0000256" key="4">
    <source>
        <dbReference type="ARBA" id="ARBA00023239"/>
    </source>
</evidence>
<comment type="cofactor">
    <cofactor evidence="1">
        <name>pyridoxal 5'-phosphate</name>
        <dbReference type="ChEBI" id="CHEBI:597326"/>
    </cofactor>
</comment>
<dbReference type="Gene3D" id="3.90.1150.10">
    <property type="entry name" value="Aspartate Aminotransferase, domain 1"/>
    <property type="match status" value="1"/>
</dbReference>
<evidence type="ECO:0000313" key="7">
    <source>
        <dbReference type="EMBL" id="MBB6052271.1"/>
    </source>
</evidence>
<dbReference type="AlphaFoldDB" id="A0A7W9SSZ1"/>
<evidence type="ECO:0000256" key="1">
    <source>
        <dbReference type="ARBA" id="ARBA00001933"/>
    </source>
</evidence>
<dbReference type="NCBIfam" id="NF041359">
    <property type="entry name" value="GntG_guanitoxin"/>
    <property type="match status" value="1"/>
</dbReference>
<protein>
    <submittedName>
        <fullName evidence="7">Threonine aldolase</fullName>
        <ecNumber evidence="7">4.1.2.5</ecNumber>
    </submittedName>
</protein>
<dbReference type="InterPro" id="IPR001597">
    <property type="entry name" value="ArAA_b-elim_lyase/Thr_aldolase"/>
</dbReference>
<dbReference type="PANTHER" id="PTHR48097:SF9">
    <property type="entry name" value="L-THREONINE ALDOLASE"/>
    <property type="match status" value="1"/>
</dbReference>
<evidence type="ECO:0000256" key="5">
    <source>
        <dbReference type="PIRSR" id="PIRSR017617-1"/>
    </source>
</evidence>
<keyword evidence="3" id="KW-0663">Pyridoxal phosphate</keyword>
<dbReference type="EC" id="4.1.2.5" evidence="7"/>
<dbReference type="GO" id="GO:0008732">
    <property type="term" value="F:L-allo-threonine aldolase activity"/>
    <property type="evidence" value="ECO:0007669"/>
    <property type="project" value="TreeGrafter"/>
</dbReference>
<name>A0A7W9SSZ1_ARMRO</name>
<dbReference type="FunFam" id="3.40.640.10:FF:000030">
    <property type="entry name" value="Low-specificity L-threonine aldolase"/>
    <property type="match status" value="1"/>
</dbReference>
<dbReference type="PIRSF" id="PIRSF017617">
    <property type="entry name" value="Thr_aldolase"/>
    <property type="match status" value="1"/>
</dbReference>
<feature type="modified residue" description="N6-(pyridoxal phosphate)lysine" evidence="5">
    <location>
        <position position="205"/>
    </location>
</feature>
<evidence type="ECO:0000259" key="6">
    <source>
        <dbReference type="Pfam" id="PF01212"/>
    </source>
</evidence>
<dbReference type="GO" id="GO:0005829">
    <property type="term" value="C:cytosol"/>
    <property type="evidence" value="ECO:0007669"/>
    <property type="project" value="TreeGrafter"/>
</dbReference>
<dbReference type="PANTHER" id="PTHR48097">
    <property type="entry name" value="L-THREONINE ALDOLASE-RELATED"/>
    <property type="match status" value="1"/>
</dbReference>
<dbReference type="EMBL" id="JACHGW010000004">
    <property type="protein sequence ID" value="MBB6052271.1"/>
    <property type="molecule type" value="Genomic_DNA"/>
</dbReference>
<keyword evidence="4 7" id="KW-0456">Lyase</keyword>
<accession>A0A7W9SSZ1</accession>
<organism evidence="7 8">
    <name type="scientific">Armatimonas rosea</name>
    <dbReference type="NCBI Taxonomy" id="685828"/>
    <lineage>
        <taxon>Bacteria</taxon>
        <taxon>Bacillati</taxon>
        <taxon>Armatimonadota</taxon>
        <taxon>Armatimonadia</taxon>
        <taxon>Armatimonadales</taxon>
        <taxon>Armatimonadaceae</taxon>
        <taxon>Armatimonas</taxon>
    </lineage>
</organism>
<dbReference type="Gene3D" id="3.40.640.10">
    <property type="entry name" value="Type I PLP-dependent aspartate aminotransferase-like (Major domain)"/>
    <property type="match status" value="1"/>
</dbReference>
<dbReference type="InterPro" id="IPR015422">
    <property type="entry name" value="PyrdxlP-dep_Trfase_small"/>
</dbReference>
<dbReference type="RefSeq" id="WP_184201008.1">
    <property type="nucleotide sequence ID" value="NZ_JACHGW010000004.1"/>
</dbReference>
<comment type="caution">
    <text evidence="7">The sequence shown here is derived from an EMBL/GenBank/DDBJ whole genome shotgun (WGS) entry which is preliminary data.</text>
</comment>
<evidence type="ECO:0000256" key="3">
    <source>
        <dbReference type="ARBA" id="ARBA00022898"/>
    </source>
</evidence>
<sequence length="346" mass="36562">MIDLYSDTKTKPTAAMRAAMAAAEVGDDHFGEDPSVQALQDFLADKLGKEAALFLPSATMANQLAVKLHTQLGDAVICHDLCHIRLFEGGLPAVLSGVSLDSVTGERGVFTGAQVREALRPKGRYFPPTRLVCVENTHNFCGGTVWSAEELDDVVTAARDADLGLHLDGSRLFNAAVKLGGVEGAWPMAARLSRDFDTVTICLTKGLGAPIGALLLGAHEQVEAARRWKHSLGGAMRQSGIVAAGGLHALQHHLPLLAADHDNAQRLAQGLAEIPGVALDPWPTTNLVFANVTGTGLSGDEARQRLRAVGVLSSGTGKRVRFVTHLDIGPDQISEAVAAAREAWRA</sequence>
<gene>
    <name evidence="7" type="ORF">HNQ39_004092</name>
</gene>
<comment type="similarity">
    <text evidence="2">Belongs to the threonine aldolase family.</text>
</comment>
<dbReference type="Pfam" id="PF01212">
    <property type="entry name" value="Beta_elim_lyase"/>
    <property type="match status" value="1"/>
</dbReference>
<feature type="domain" description="Aromatic amino acid beta-eliminating lyase/threonine aldolase" evidence="6">
    <location>
        <begin position="3"/>
        <end position="292"/>
    </location>
</feature>
<keyword evidence="8" id="KW-1185">Reference proteome</keyword>
<dbReference type="InterPro" id="IPR015424">
    <property type="entry name" value="PyrdxlP-dep_Trfase"/>
</dbReference>
<dbReference type="InterPro" id="IPR023603">
    <property type="entry name" value="Low_specificity_L-TA-like"/>
</dbReference>
<dbReference type="GO" id="GO:0006567">
    <property type="term" value="P:L-threonine catabolic process"/>
    <property type="evidence" value="ECO:0007669"/>
    <property type="project" value="TreeGrafter"/>
</dbReference>